<dbReference type="InterPro" id="IPR021418">
    <property type="entry name" value="THO_THOC2_C"/>
</dbReference>
<dbReference type="EMBL" id="KI669495">
    <property type="protein sequence ID" value="OCF36409.1"/>
    <property type="molecule type" value="Genomic_DNA"/>
</dbReference>
<keyword evidence="5" id="KW-0175">Coiled coil</keyword>
<feature type="domain" description="THO complex subunitTHOC2 N-terminal" evidence="8">
    <location>
        <begin position="753"/>
        <end position="828"/>
    </location>
</feature>
<evidence type="ECO:0000313" key="10">
    <source>
        <dbReference type="EMBL" id="OCF36409.1"/>
    </source>
</evidence>
<feature type="compositionally biased region" description="Low complexity" evidence="6">
    <location>
        <begin position="1957"/>
        <end position="1975"/>
    </location>
</feature>
<comment type="similarity">
    <text evidence="2">Belongs to the THOC2 family.</text>
</comment>
<feature type="region of interest" description="Disordered" evidence="6">
    <location>
        <begin position="139"/>
        <end position="169"/>
    </location>
</feature>
<organism evidence="10 11">
    <name type="scientific">Kwoniella heveanensis BCC8398</name>
    <dbReference type="NCBI Taxonomy" id="1296120"/>
    <lineage>
        <taxon>Eukaryota</taxon>
        <taxon>Fungi</taxon>
        <taxon>Dikarya</taxon>
        <taxon>Basidiomycota</taxon>
        <taxon>Agaricomycotina</taxon>
        <taxon>Tremellomycetes</taxon>
        <taxon>Tremellales</taxon>
        <taxon>Cryptococcaceae</taxon>
        <taxon>Kwoniella</taxon>
    </lineage>
</organism>
<evidence type="ECO:0000259" key="8">
    <source>
        <dbReference type="Pfam" id="PF11732"/>
    </source>
</evidence>
<proteinExistence type="inferred from homology"/>
<evidence type="ECO:0000256" key="5">
    <source>
        <dbReference type="SAM" id="Coils"/>
    </source>
</evidence>
<dbReference type="InterPro" id="IPR040007">
    <property type="entry name" value="Tho2"/>
</dbReference>
<protein>
    <recommendedName>
        <fullName evidence="3">THO complex subunit 2</fullName>
    </recommendedName>
</protein>
<feature type="compositionally biased region" description="Low complexity" evidence="6">
    <location>
        <begin position="2025"/>
        <end position="2089"/>
    </location>
</feature>
<feature type="compositionally biased region" description="Polar residues" evidence="6">
    <location>
        <begin position="1474"/>
        <end position="1496"/>
    </location>
</feature>
<feature type="compositionally biased region" description="Basic and acidic residues" evidence="6">
    <location>
        <begin position="1715"/>
        <end position="1950"/>
    </location>
</feature>
<dbReference type="Pfam" id="PF11732">
    <property type="entry name" value="Thoc2"/>
    <property type="match status" value="1"/>
</dbReference>
<dbReference type="Pfam" id="PF16134">
    <property type="entry name" value="THOC2_N"/>
    <property type="match status" value="1"/>
</dbReference>
<feature type="compositionally biased region" description="Gly residues" evidence="6">
    <location>
        <begin position="2090"/>
        <end position="2101"/>
    </location>
</feature>
<dbReference type="PANTHER" id="PTHR21597:SF0">
    <property type="entry name" value="THO COMPLEX SUBUNIT 2"/>
    <property type="match status" value="1"/>
</dbReference>
<keyword evidence="11" id="KW-1185">Reference proteome</keyword>
<feature type="compositionally biased region" description="Low complexity" evidence="6">
    <location>
        <begin position="1497"/>
        <end position="1509"/>
    </location>
</feature>
<feature type="domain" description="THO complex subunitTHOC2 C-terminal" evidence="7">
    <location>
        <begin position="1119"/>
        <end position="1436"/>
    </location>
</feature>
<evidence type="ECO:0000256" key="3">
    <source>
        <dbReference type="ARBA" id="ARBA00019596"/>
    </source>
</evidence>
<dbReference type="Proteomes" id="UP000092666">
    <property type="component" value="Unassembled WGS sequence"/>
</dbReference>
<feature type="compositionally biased region" description="Low complexity" evidence="6">
    <location>
        <begin position="1660"/>
        <end position="1669"/>
    </location>
</feature>
<feature type="region of interest" description="Disordered" evidence="6">
    <location>
        <begin position="424"/>
        <end position="467"/>
    </location>
</feature>
<feature type="compositionally biased region" description="Polar residues" evidence="6">
    <location>
        <begin position="1590"/>
        <end position="1601"/>
    </location>
</feature>
<dbReference type="GO" id="GO:0006397">
    <property type="term" value="P:mRNA processing"/>
    <property type="evidence" value="ECO:0007669"/>
    <property type="project" value="InterPro"/>
</dbReference>
<feature type="region of interest" description="Disordered" evidence="6">
    <location>
        <begin position="1449"/>
        <end position="2228"/>
    </location>
</feature>
<feature type="region of interest" description="Disordered" evidence="6">
    <location>
        <begin position="1032"/>
        <end position="1061"/>
    </location>
</feature>
<feature type="compositionally biased region" description="Low complexity" evidence="6">
    <location>
        <begin position="2141"/>
        <end position="2154"/>
    </location>
</feature>
<dbReference type="InterPro" id="IPR032302">
    <property type="entry name" value="THOC2_N"/>
</dbReference>
<feature type="coiled-coil region" evidence="5">
    <location>
        <begin position="1164"/>
        <end position="1198"/>
    </location>
</feature>
<evidence type="ECO:0000313" key="11">
    <source>
        <dbReference type="Proteomes" id="UP000092666"/>
    </source>
</evidence>
<dbReference type="Pfam" id="PF11262">
    <property type="entry name" value="Tho2"/>
    <property type="match status" value="1"/>
</dbReference>
<dbReference type="OrthoDB" id="29024at2759"/>
<keyword evidence="4" id="KW-0539">Nucleus</keyword>
<accession>A0A1B9GZG7</accession>
<feature type="compositionally biased region" description="Low complexity" evidence="6">
    <location>
        <begin position="1680"/>
        <end position="1694"/>
    </location>
</feature>
<comment type="subcellular location">
    <subcellularLocation>
        <location evidence="1">Nucleus</location>
    </subcellularLocation>
</comment>
<evidence type="ECO:0000256" key="2">
    <source>
        <dbReference type="ARBA" id="ARBA00007857"/>
    </source>
</evidence>
<evidence type="ECO:0000259" key="7">
    <source>
        <dbReference type="Pfam" id="PF11262"/>
    </source>
</evidence>
<feature type="compositionally biased region" description="Gly residues" evidence="6">
    <location>
        <begin position="2193"/>
        <end position="2217"/>
    </location>
</feature>
<feature type="compositionally biased region" description="Low complexity" evidence="6">
    <location>
        <begin position="1573"/>
        <end position="1589"/>
    </location>
</feature>
<dbReference type="InterPro" id="IPR021726">
    <property type="entry name" value="THO_THOC2_N"/>
</dbReference>
<dbReference type="GO" id="GO:0000445">
    <property type="term" value="C:THO complex part of transcription export complex"/>
    <property type="evidence" value="ECO:0007669"/>
    <property type="project" value="TreeGrafter"/>
</dbReference>
<dbReference type="GO" id="GO:0003729">
    <property type="term" value="F:mRNA binding"/>
    <property type="evidence" value="ECO:0007669"/>
    <property type="project" value="TreeGrafter"/>
</dbReference>
<dbReference type="GO" id="GO:0006406">
    <property type="term" value="P:mRNA export from nucleus"/>
    <property type="evidence" value="ECO:0007669"/>
    <property type="project" value="InterPro"/>
</dbReference>
<evidence type="ECO:0000256" key="6">
    <source>
        <dbReference type="SAM" id="MobiDB-lite"/>
    </source>
</evidence>
<feature type="compositionally biased region" description="Low complexity" evidence="6">
    <location>
        <begin position="449"/>
        <end position="459"/>
    </location>
</feature>
<evidence type="ECO:0000256" key="1">
    <source>
        <dbReference type="ARBA" id="ARBA00004123"/>
    </source>
</evidence>
<feature type="compositionally biased region" description="Basic and acidic residues" evidence="6">
    <location>
        <begin position="2155"/>
        <end position="2172"/>
    </location>
</feature>
<feature type="compositionally biased region" description="Low complexity" evidence="6">
    <location>
        <begin position="2110"/>
        <end position="2129"/>
    </location>
</feature>
<feature type="compositionally biased region" description="Polar residues" evidence="6">
    <location>
        <begin position="424"/>
        <end position="441"/>
    </location>
</feature>
<feature type="compositionally biased region" description="Polar residues" evidence="6">
    <location>
        <begin position="1992"/>
        <end position="2011"/>
    </location>
</feature>
<evidence type="ECO:0000256" key="4">
    <source>
        <dbReference type="ARBA" id="ARBA00023242"/>
    </source>
</evidence>
<feature type="domain" description="THO complex subunit 2 N-terminal" evidence="9">
    <location>
        <begin position="50"/>
        <end position="735"/>
    </location>
</feature>
<feature type="compositionally biased region" description="Basic and acidic residues" evidence="6">
    <location>
        <begin position="1510"/>
        <end position="1521"/>
    </location>
</feature>
<evidence type="ECO:0000259" key="9">
    <source>
        <dbReference type="Pfam" id="PF16134"/>
    </source>
</evidence>
<name>A0A1B9GZG7_9TREE</name>
<feature type="compositionally biased region" description="Low complexity" evidence="6">
    <location>
        <begin position="1455"/>
        <end position="1469"/>
    </location>
</feature>
<reference evidence="10 11" key="1">
    <citation type="submission" date="2013-07" db="EMBL/GenBank/DDBJ databases">
        <title>The Genome Sequence of Cryptococcus heveanensis BCC8398.</title>
        <authorList>
            <consortium name="The Broad Institute Genome Sequencing Platform"/>
            <person name="Cuomo C."/>
            <person name="Litvintseva A."/>
            <person name="Chen Y."/>
            <person name="Heitman J."/>
            <person name="Sun S."/>
            <person name="Springer D."/>
            <person name="Dromer F."/>
            <person name="Young S.K."/>
            <person name="Zeng Q."/>
            <person name="Gargeya S."/>
            <person name="Fitzgerald M."/>
            <person name="Abouelleil A."/>
            <person name="Alvarado L."/>
            <person name="Berlin A.M."/>
            <person name="Chapman S.B."/>
            <person name="Dewar J."/>
            <person name="Goldberg J."/>
            <person name="Griggs A."/>
            <person name="Gujja S."/>
            <person name="Hansen M."/>
            <person name="Howarth C."/>
            <person name="Imamovic A."/>
            <person name="Larimer J."/>
            <person name="McCowan C."/>
            <person name="Murphy C."/>
            <person name="Pearson M."/>
            <person name="Priest M."/>
            <person name="Roberts A."/>
            <person name="Saif S."/>
            <person name="Shea T."/>
            <person name="Sykes S."/>
            <person name="Wortman J."/>
            <person name="Nusbaum C."/>
            <person name="Birren B."/>
        </authorList>
    </citation>
    <scope>NUCLEOTIDE SEQUENCE [LARGE SCALE GENOMIC DNA]</scope>
    <source>
        <strain evidence="10 11">BCC8398</strain>
    </source>
</reference>
<reference evidence="11" key="2">
    <citation type="submission" date="2013-12" db="EMBL/GenBank/DDBJ databases">
        <title>Evolution of pathogenesis and genome organization in the Tremellales.</title>
        <authorList>
            <person name="Cuomo C."/>
            <person name="Litvintseva A."/>
            <person name="Heitman J."/>
            <person name="Chen Y."/>
            <person name="Sun S."/>
            <person name="Springer D."/>
            <person name="Dromer F."/>
            <person name="Young S."/>
            <person name="Zeng Q."/>
            <person name="Chapman S."/>
            <person name="Gujja S."/>
            <person name="Saif S."/>
            <person name="Birren B."/>
        </authorList>
    </citation>
    <scope>NUCLEOTIDE SEQUENCE [LARGE SCALE GENOMIC DNA]</scope>
    <source>
        <strain evidence="11">BCC8398</strain>
    </source>
</reference>
<sequence>MPPRKGARKSTVASSSAAAGAAAEVDVASASGSQTQLQLLTTFDIGPKVEEAIRQWTEGGDSAIRDLIKSNLELAVSSSSSTLSTIPLSHIFVTLLSSELEVASIADILIDLLDELDDSHVEVLGEALVDVVEVMEQEKEDVSVDKETNANADQDTQMAEAGEESKPKVSSGLPVLKHLLESNKLPSHIANLLLNADRLIDLGLHPFPRNPRALQSALVKKNTTLFFKQRKYNLLRECSEGFSGLIVLLTGPDALLPSADEVSAESPLTRTERANRVWSKIMGLIGYFNLSPPRVLDIILEIASCHVTIHWRFFLELLKCSPWGAAAVAAAVEGKGKGKATRTWPAEELESIGEALSQGGDRVLAQVLGFKFGFYKRPEGGDTPIGLIYMTALLVKHGFVSLADLLPFLSPDDAQMEDIHKKWQSTVSSRSGPSNALSNSVLVDDDAPESSSSKAAESGGPPPKPPQEQRIQLLQALLAIGDLPSSLYFLSRFPWIAQSHTAIADLILKTFAYALEDLYRSYAGVPHEYIGEDLGLSVPSPAVLDVEKEVIPTLHRPPPPETSIKRFEFFYPDWADNLEVWSSLEEIHTKGLRWLTLVRGLGGRDAAIMVKLCRIGAVYFASLRKEKEASEFVTKWTVANPAQPTPQEMRPWLDLIRISILPSLSGSGATAAFDIELWTLLKYFPYTVRYSLYGEWRDSTCSFKGRNPCLVAAHAAAECTKEVQKALRRVTSSSTSGSASAATQAERYSARYLAKLSHGNPLFLWTTAVTQVKAYPNIGQAIVDAGRYMTQLSFDVATFVMLDTLSDDRAQRLNETGTGVALWLERLSKFVGDFNRRYANMDLDPVLQYIINRLMRSHSGDLIILEKLMSTMSGIEPVPNDGVSEKQLQAYGGGREMEVPVDKIKNVKKSLPRLVNALRNTNLALPIWIALAQTRQGVVDKLSNTPIKAMNLVQDTCHTAFMQFGDFLVEQLSSEEHMSTTPDLVELVEKFNLEYGMAFQILRPRLNAELERMKSDEKAAFQKRLLAEKKAMTDRLASPSKEETPLPSPPKSATPLPEDMGDVNMEDVKVEQVNGDKPAEEVVAVPAPRSAGKAKAWWPSALTSTMQQARRLLPREANEVMSAPFFVIFWHLTMSDISYSAESYDEAIKSINRNISIVSGWRIMAKDKVALSEQQAELNRLKARVGVLQKEKESHQALVNGPSRRRLRLESSKWFGKSIVDKSLQRHLAFQLHQYCFYPRAILTPCDAVFVAKFIRIAHDLGTVGFSTLFAYNNFFSDNLAACIFSCTDSEARNLGRCLSAILTDLDGWHSDETRYKREALGIPDDAAEADKTETLPGMLFKPKAGDEIRPMAWQQFRNFYAKCHNVLTRALVSCWSEAEFMHNKNAIIVALQVIKFFPLMETNGKAVESAVKKLHDGVNGEIPNDLKMMCLSFLTGLKKRQEVRPYVSPGVFHGAGQRASQAQSQARSLPTGPRSTDSPGVAQGSGTPQADTNGSATPAPAAPAAADPKALRQKLEEGRAKNASSSTVNSKEDTKPEVDPAQASKAGTPLASRAASPSRYADAKATPPPSGPRTTRSAAAAPTGPAATNRSASDGRSTPVPTGPAARGLPDRPAPAGPASSSAAMGPPAELSIDEARAAARAKKFGGIIRPAPPPASSPAPSAAASPAHSTAENARVKSPTPTASSRRTSPAPRTHRSGSVESRASVGSRRSRRDRDERDRERERERDRERGRERDRRGRDDKDKERERDRDRKDDKEKERSAAPSAAEERDRRRQEDLLQARHDRLAGSAEADKRESRRGSRDGGHKRETDKERDERKAREKEKDKGGPGHRDERDNKRKREEEQPRRIDEPASGRRDDRDRDRDRDRRESGHRDRDRDRRNERPDERDRERGDRDRGDRRDRDRERERDPRDRDREREDRERDRDRRRRDRDPRERDREDNTRRSPDRPPAPTPAASATANVHANAANGNGNDRTPKGHNANKELLPSKPTSVTSTSATQGHGQGQSQNDRERIVEPPRQTAKPSAPPSSSGSNSAAAARMAHALPPRPGANANANSKGSASPATPAPASTATSAVPAKPASNSTSSGGGGGGAGRGGSSLAMRMGPAPTSASASPNNNPSSASPLPNRPSPTRSAPSNTENNGNGNSGTTEFRKRTLEETGTPAREESPGASKRIRIDRDRLRGRPGSSSGGGGGSGGAGDGGSGGGGGGGAGRMLQAAMGGKR</sequence>
<feature type="compositionally biased region" description="Low complexity" evidence="6">
    <location>
        <begin position="1618"/>
        <end position="1630"/>
    </location>
</feature>
<feature type="compositionally biased region" description="Basic and acidic residues" evidence="6">
    <location>
        <begin position="139"/>
        <end position="148"/>
    </location>
</feature>
<gene>
    <name evidence="10" type="ORF">I316_01658</name>
</gene>
<dbReference type="STRING" id="1296120.A0A1B9GZG7"/>
<dbReference type="PANTHER" id="PTHR21597">
    <property type="entry name" value="THO2 PROTEIN"/>
    <property type="match status" value="1"/>
</dbReference>